<protein>
    <recommendedName>
        <fullName evidence="7">Nudix hydrolase domain-containing protein</fullName>
    </recommendedName>
</protein>
<sequence length="417" mass="43181">MADSTRAAQRIPIGVQPVPLPGHAVGEEGLRVEFHATRFARKLGPEPLEAGLAERWDEKRKANPRLFNGSKFRWAGWDEPGAPGEKLAMRLGLSSYRMFQGTNAAPCALELVNYGIGSHSDPGACMGNALGIGMAVLCTDGRLLFIRRSQHVGEARGLVDLIGGHSEPSAAGLAPAMLLDDDEVPVGWAPSPRLRPLHAPAAAEACPPASANAAARRELFASALDEVVEEMNLRRDALGPPLLLGTSCNFTTGGRVALAFVVPFAGSADDAVRRYREVPAEAFESTAMLHLPAQEVLDAVQRAGGREADDTAGWATTADGAGRASEVAEAIVGAAEPGTWRPVFELALHGAVETPSACPAGDSGEVADAAPAPGPKSLQPSQIAPACMAALVLFALAAEAHGGVDGLQAAIRATSSA</sequence>
<proteinExistence type="predicted"/>
<dbReference type="GO" id="GO:0046872">
    <property type="term" value="F:metal ion binding"/>
    <property type="evidence" value="ECO:0007669"/>
    <property type="project" value="UniProtKB-KW"/>
</dbReference>
<evidence type="ECO:0000256" key="3">
    <source>
        <dbReference type="ARBA" id="ARBA00022801"/>
    </source>
</evidence>
<evidence type="ECO:0000256" key="5">
    <source>
        <dbReference type="SAM" id="MobiDB-lite"/>
    </source>
</evidence>
<organism evidence="6">
    <name type="scientific">Cafeteria roenbergensis</name>
    <name type="common">Marine flagellate</name>
    <dbReference type="NCBI Taxonomy" id="33653"/>
    <lineage>
        <taxon>Eukaryota</taxon>
        <taxon>Sar</taxon>
        <taxon>Stramenopiles</taxon>
        <taxon>Bigyra</taxon>
        <taxon>Opalozoa</taxon>
        <taxon>Bicosoecida</taxon>
        <taxon>Cafeteriaceae</taxon>
        <taxon>Cafeteria</taxon>
    </lineage>
</organism>
<feature type="region of interest" description="Disordered" evidence="5">
    <location>
        <begin position="355"/>
        <end position="380"/>
    </location>
</feature>
<keyword evidence="4" id="KW-0460">Magnesium</keyword>
<dbReference type="AlphaFoldDB" id="A0A7S0PGU3"/>
<comment type="cofactor">
    <cofactor evidence="1">
        <name>Mg(2+)</name>
        <dbReference type="ChEBI" id="CHEBI:18420"/>
    </cofactor>
</comment>
<accession>A0A7S0PGU3</accession>
<evidence type="ECO:0008006" key="7">
    <source>
        <dbReference type="Google" id="ProtNLM"/>
    </source>
</evidence>
<dbReference type="PANTHER" id="PTHR31835">
    <property type="entry name" value="URIDINE DIPHOSPHATE GLUCOSE PYROPHOSPHATASE"/>
    <property type="match status" value="1"/>
</dbReference>
<gene>
    <name evidence="6" type="ORF">CROE0942_LOCUS13479</name>
</gene>
<reference evidence="6" key="1">
    <citation type="submission" date="2021-01" db="EMBL/GenBank/DDBJ databases">
        <authorList>
            <person name="Corre E."/>
            <person name="Pelletier E."/>
            <person name="Niang G."/>
            <person name="Scheremetjew M."/>
            <person name="Finn R."/>
            <person name="Kale V."/>
            <person name="Holt S."/>
            <person name="Cochrane G."/>
            <person name="Meng A."/>
            <person name="Brown T."/>
            <person name="Cohen L."/>
        </authorList>
    </citation>
    <scope>NUCLEOTIDE SEQUENCE</scope>
    <source>
        <strain evidence="6">E4-10</strain>
    </source>
</reference>
<keyword evidence="3" id="KW-0378">Hydrolase</keyword>
<evidence type="ECO:0000256" key="1">
    <source>
        <dbReference type="ARBA" id="ARBA00001946"/>
    </source>
</evidence>
<evidence type="ECO:0000313" key="6">
    <source>
        <dbReference type="EMBL" id="CAD8569099.1"/>
    </source>
</evidence>
<dbReference type="EMBL" id="HBET01019910">
    <property type="protein sequence ID" value="CAD8569099.1"/>
    <property type="molecule type" value="Transcribed_RNA"/>
</dbReference>
<dbReference type="InterPro" id="IPR055295">
    <property type="entry name" value="NUDT22/NUDT9-like"/>
</dbReference>
<evidence type="ECO:0000256" key="2">
    <source>
        <dbReference type="ARBA" id="ARBA00022723"/>
    </source>
</evidence>
<keyword evidence="2" id="KW-0479">Metal-binding</keyword>
<name>A0A7S0PGU3_CAFRO</name>
<evidence type="ECO:0000256" key="4">
    <source>
        <dbReference type="ARBA" id="ARBA00022842"/>
    </source>
</evidence>
<dbReference type="GO" id="GO:0052751">
    <property type="term" value="F:GDP-mannose hydrolase activity"/>
    <property type="evidence" value="ECO:0007669"/>
    <property type="project" value="TreeGrafter"/>
</dbReference>
<dbReference type="PANTHER" id="PTHR31835:SF1">
    <property type="entry name" value="URIDINE DIPHOSPHATE GLUCOSE PYROPHOSPHATASE NUDT22"/>
    <property type="match status" value="1"/>
</dbReference>